<protein>
    <submittedName>
        <fullName evidence="1">OmpA family protein</fullName>
    </submittedName>
</protein>
<sequence>MRKITLLLLVMASSLVMQGQSFNGFLTDNYSGVNSVIANPANITDSRFKTDINLVGVSAFIGNDYAGVNVFDAIKDDYDFDASANIYPTDNNNALVNTDIMGPSFMFNINRKSSLAVFTRSRAFVTAHNVNGNLIENFDSDDGDDVNFDDGSLITTGHGWGELGVTYARVIIDDRTMFLKAGLTAKYLQGAGSAHINGDNISVDYLVDGAGPDLGTIETTGRLTYAVFDSTVDEDGYEYELPNATGVGFDIGFVYEWRPNYPDYQKTNSNGDTYYVKDKNKYKLKLGLSITDIGSINYKDGVEETYIIDKFDTVENLEDEFDNADSFEDFLRNYYVLDESKKGYKVNLPTALHFNADWSFTNRLYVNLNTDLSLVSKDNVGATRIANTVSLTPRFESKLFSFYLPMGVVQYSGFQAGAGLRFGPLYVGSGSVLSALVSDNTKAADVYAGIKIPVYQGDAKDRDGDGVIDKLDACPKVAGPEENSGCPWGDADADGVLDNEDACPNEAGPKENKGCPWGDSDADGVLDNVDACPNMAGTLENKGCPWGDADNDGVLDNVDQCPKVAGTIEYDGCPSPAPKVTEAVLKTLNAYAKTILFNNGKATLKDSSKAVLDNIVGVLKDYPNSHFSINGHTDSSGSDTLNQKLSENRASAVMTYLIENGISSSRLSHKGFGESNPIDDNTTKEGRRNNRRVEVVLVR</sequence>
<organism evidence="1 2">
    <name type="scientific">Pseudotamlana agarivorans</name>
    <dbReference type="NCBI Taxonomy" id="481183"/>
    <lineage>
        <taxon>Bacteria</taxon>
        <taxon>Pseudomonadati</taxon>
        <taxon>Bacteroidota</taxon>
        <taxon>Flavobacteriia</taxon>
        <taxon>Flavobacteriales</taxon>
        <taxon>Flavobacteriaceae</taxon>
        <taxon>Pseudotamlana</taxon>
    </lineage>
</organism>
<keyword evidence="2" id="KW-1185">Reference proteome</keyword>
<reference evidence="1" key="1">
    <citation type="submission" date="2021-05" db="EMBL/GenBank/DDBJ databases">
        <title>Draft genomes of bacteria isolated from model marine particles.</title>
        <authorList>
            <person name="Datta M.S."/>
            <person name="Schwartzman J.A."/>
            <person name="Enke T.N."/>
            <person name="Saavedra J."/>
            <person name="Cermak N."/>
            <person name="Cordero O.X."/>
        </authorList>
    </citation>
    <scope>NUCLEOTIDE SEQUENCE</scope>
    <source>
        <strain evidence="1">I2M19</strain>
    </source>
</reference>
<evidence type="ECO:0000313" key="1">
    <source>
        <dbReference type="EMBL" id="MBU2950117.1"/>
    </source>
</evidence>
<evidence type="ECO:0000313" key="2">
    <source>
        <dbReference type="Proteomes" id="UP001647509"/>
    </source>
</evidence>
<name>A0ACC5U740_9FLAO</name>
<comment type="caution">
    <text evidence="1">The sequence shown here is derived from an EMBL/GenBank/DDBJ whole genome shotgun (WGS) entry which is preliminary data.</text>
</comment>
<gene>
    <name evidence="1" type="ORF">KO493_05335</name>
</gene>
<proteinExistence type="predicted"/>
<accession>A0ACC5U740</accession>
<dbReference type="EMBL" id="JAHKPD010000011">
    <property type="protein sequence ID" value="MBU2950117.1"/>
    <property type="molecule type" value="Genomic_DNA"/>
</dbReference>
<dbReference type="Proteomes" id="UP001647509">
    <property type="component" value="Unassembled WGS sequence"/>
</dbReference>